<evidence type="ECO:0000259" key="7">
    <source>
        <dbReference type="SMART" id="SM01049"/>
    </source>
</evidence>
<keyword evidence="3" id="KW-0812">Transmembrane</keyword>
<evidence type="ECO:0000256" key="2">
    <source>
        <dbReference type="ARBA" id="ARBA00022475"/>
    </source>
</evidence>
<comment type="subcellular location">
    <subcellularLocation>
        <location evidence="1">Cell membrane</location>
        <topology evidence="1">Multi-pass membrane protein</topology>
    </subcellularLocation>
</comment>
<dbReference type="Pfam" id="PF17200">
    <property type="entry name" value="sCache_2"/>
    <property type="match status" value="1"/>
</dbReference>
<evidence type="ECO:0000256" key="5">
    <source>
        <dbReference type="ARBA" id="ARBA00023136"/>
    </source>
</evidence>
<evidence type="ECO:0000313" key="8">
    <source>
        <dbReference type="EMBL" id="MFC3231210.1"/>
    </source>
</evidence>
<protein>
    <submittedName>
        <fullName evidence="8">Cache domain-containing protein</fullName>
    </submittedName>
</protein>
<organism evidence="8 9">
    <name type="scientific">Marinibaculum pumilum</name>
    <dbReference type="NCBI Taxonomy" id="1766165"/>
    <lineage>
        <taxon>Bacteria</taxon>
        <taxon>Pseudomonadati</taxon>
        <taxon>Pseudomonadota</taxon>
        <taxon>Alphaproteobacteria</taxon>
        <taxon>Rhodospirillales</taxon>
        <taxon>Rhodospirillaceae</taxon>
        <taxon>Marinibaculum</taxon>
    </lineage>
</organism>
<gene>
    <name evidence="8" type="ORF">ACFOGJ_28440</name>
</gene>
<evidence type="ECO:0000256" key="3">
    <source>
        <dbReference type="ARBA" id="ARBA00022692"/>
    </source>
</evidence>
<feature type="signal peptide" evidence="6">
    <location>
        <begin position="1"/>
        <end position="23"/>
    </location>
</feature>
<evidence type="ECO:0000256" key="4">
    <source>
        <dbReference type="ARBA" id="ARBA00022989"/>
    </source>
</evidence>
<accession>A0ABV7LA91</accession>
<reference evidence="9" key="1">
    <citation type="journal article" date="2019" name="Int. J. Syst. Evol. Microbiol.">
        <title>The Global Catalogue of Microorganisms (GCM) 10K type strain sequencing project: providing services to taxonomists for standard genome sequencing and annotation.</title>
        <authorList>
            <consortium name="The Broad Institute Genomics Platform"/>
            <consortium name="The Broad Institute Genome Sequencing Center for Infectious Disease"/>
            <person name="Wu L."/>
            <person name="Ma J."/>
        </authorList>
    </citation>
    <scope>NUCLEOTIDE SEQUENCE [LARGE SCALE GENOMIC DNA]</scope>
    <source>
        <strain evidence="9">KCTC 42964</strain>
    </source>
</reference>
<name>A0ABV7LA91_9PROT</name>
<dbReference type="Gene3D" id="3.30.450.20">
    <property type="entry name" value="PAS domain"/>
    <property type="match status" value="1"/>
</dbReference>
<evidence type="ECO:0000313" key="9">
    <source>
        <dbReference type="Proteomes" id="UP001595528"/>
    </source>
</evidence>
<feature type="chain" id="PRO_5046988442" evidence="6">
    <location>
        <begin position="24"/>
        <end position="152"/>
    </location>
</feature>
<keyword evidence="2" id="KW-1003">Cell membrane</keyword>
<keyword evidence="9" id="KW-1185">Reference proteome</keyword>
<keyword evidence="6" id="KW-0732">Signal</keyword>
<comment type="caution">
    <text evidence="8">The sequence shown here is derived from an EMBL/GenBank/DDBJ whole genome shotgun (WGS) entry which is preliminary data.</text>
</comment>
<dbReference type="EMBL" id="JBHRTR010000054">
    <property type="protein sequence ID" value="MFC3231210.1"/>
    <property type="molecule type" value="Genomic_DNA"/>
</dbReference>
<feature type="domain" description="Single Cache" evidence="7">
    <location>
        <begin position="32"/>
        <end position="106"/>
    </location>
</feature>
<keyword evidence="5" id="KW-0472">Membrane</keyword>
<keyword evidence="4" id="KW-1133">Transmembrane helix</keyword>
<evidence type="ECO:0000256" key="6">
    <source>
        <dbReference type="SAM" id="SignalP"/>
    </source>
</evidence>
<evidence type="ECO:0000256" key="1">
    <source>
        <dbReference type="ARBA" id="ARBA00004651"/>
    </source>
</evidence>
<dbReference type="InterPro" id="IPR033480">
    <property type="entry name" value="sCache_2"/>
</dbReference>
<dbReference type="SMART" id="SM01049">
    <property type="entry name" value="Cache_2"/>
    <property type="match status" value="1"/>
</dbReference>
<dbReference type="Proteomes" id="UP001595528">
    <property type="component" value="Unassembled WGS sequence"/>
</dbReference>
<sequence length="152" mass="16019">MHKFALAVAAAAATLTLAAAAQAADDRGTADEATAMVKKAHAHFESAGKDQALKDFSTPGNEWVDRDLYVFCVDQTGTNQAHGANPKLVGKNLSALKDANGKLFVAEMVEVGKAGGGWVDYTWPNPITKKVEPKSSLVEPFGDLICGVGIYK</sequence>
<proteinExistence type="predicted"/>
<dbReference type="RefSeq" id="WP_379906674.1">
    <property type="nucleotide sequence ID" value="NZ_JBHRTR010000054.1"/>
</dbReference>